<keyword evidence="2" id="KW-1185">Reference proteome</keyword>
<protein>
    <submittedName>
        <fullName evidence="1">Uncharacterized protein</fullName>
    </submittedName>
</protein>
<evidence type="ECO:0000313" key="2">
    <source>
        <dbReference type="Proteomes" id="UP000076715"/>
    </source>
</evidence>
<accession>A0A162X1F9</accession>
<organism evidence="1 2">
    <name type="scientific">Aquimarina aggregata</name>
    <dbReference type="NCBI Taxonomy" id="1642818"/>
    <lineage>
        <taxon>Bacteria</taxon>
        <taxon>Pseudomonadati</taxon>
        <taxon>Bacteroidota</taxon>
        <taxon>Flavobacteriia</taxon>
        <taxon>Flavobacteriales</taxon>
        <taxon>Flavobacteriaceae</taxon>
        <taxon>Aquimarina</taxon>
    </lineage>
</organism>
<dbReference type="AlphaFoldDB" id="A0A162X1F9"/>
<proteinExistence type="predicted"/>
<comment type="caution">
    <text evidence="1">The sequence shown here is derived from an EMBL/GenBank/DDBJ whole genome shotgun (WGS) entry which is preliminary data.</text>
</comment>
<reference evidence="1 2" key="1">
    <citation type="submission" date="2016-01" db="EMBL/GenBank/DDBJ databases">
        <title>The draft genome sequence of Aquimarina sp. RZW4-3-2.</title>
        <authorList>
            <person name="Wang Y."/>
        </authorList>
    </citation>
    <scope>NUCLEOTIDE SEQUENCE [LARGE SCALE GENOMIC DNA]</scope>
    <source>
        <strain evidence="1 2">RZW4-3-2</strain>
    </source>
</reference>
<name>A0A162X1F9_9FLAO</name>
<evidence type="ECO:0000313" key="1">
    <source>
        <dbReference type="EMBL" id="KZS38366.1"/>
    </source>
</evidence>
<dbReference type="EMBL" id="LQRT01000058">
    <property type="protein sequence ID" value="KZS38366.1"/>
    <property type="molecule type" value="Genomic_DNA"/>
</dbReference>
<gene>
    <name evidence="1" type="ORF">AWE51_17575</name>
</gene>
<dbReference type="Proteomes" id="UP000076715">
    <property type="component" value="Unassembled WGS sequence"/>
</dbReference>
<sequence length="155" mass="18179">MYSKNQNSMAQKEIKKDVSFEGLNKFLRQNKKVDWQTINLVDKKVNDTLNWKGLEDNQEDVLKKVKGYQRMVRLLGEDNPKIIKALLKNNIHSAVQIAAMTQKGFIEKSTKIFKNDDEYIIELHKKATAIRSKLLLRYVEYTQNREPHTTQVKTL</sequence>